<protein>
    <submittedName>
        <fullName evidence="1">Uncharacterized protein</fullName>
    </submittedName>
</protein>
<keyword evidence="2" id="KW-1185">Reference proteome</keyword>
<evidence type="ECO:0000313" key="2">
    <source>
        <dbReference type="Proteomes" id="UP000078046"/>
    </source>
</evidence>
<dbReference type="AlphaFoldDB" id="A0A177B307"/>
<dbReference type="Proteomes" id="UP000078046">
    <property type="component" value="Unassembled WGS sequence"/>
</dbReference>
<proteinExistence type="predicted"/>
<reference evidence="1 2" key="1">
    <citation type="submission" date="2016-04" db="EMBL/GenBank/DDBJ databases">
        <title>The genome of Intoshia linei affirms orthonectids as highly simplified spiralians.</title>
        <authorList>
            <person name="Mikhailov K.V."/>
            <person name="Slusarev G.S."/>
            <person name="Nikitin M.A."/>
            <person name="Logacheva M.D."/>
            <person name="Penin A."/>
            <person name="Aleoshin V."/>
            <person name="Panchin Y.V."/>
        </authorList>
    </citation>
    <scope>NUCLEOTIDE SEQUENCE [LARGE SCALE GENOMIC DNA]</scope>
    <source>
        <strain evidence="1">Intl2013</strain>
        <tissue evidence="1">Whole animal</tissue>
    </source>
</reference>
<evidence type="ECO:0000313" key="1">
    <source>
        <dbReference type="EMBL" id="OAF67983.1"/>
    </source>
</evidence>
<sequence length="450" mass="53359">MKCVQYHEEFYLIYLLNYAFVNQNNLKNEQIPIKNRDLSKIYSNFFNSIQNSLKPCLGLAMDRFNLFIKFFHIEESFNVEISSLFAIWKGHTDAFLESNESNIFVKKVDLFFLNFINSFNFENSASQIMKEMETIDHPFITMWFFKFVYTFVQKTKTNYEKVWKLVNEQYSLYFQLFINKMNPPLKDLNLCSIHINIYQNYMKLVKFLWNKLDEKFIHDFDNFICLLEKTHLFLLNICENSDCFPDRFSPQYVYLSIVYIFDEIHAINCICVKCSKNPRDQLTLLTKLYEICSSICKHVDQSNVQFLAIFLKRSIGKLYAAFECIQHIGHSDLIESFDLALKEFFQSLSHCGKNEYCGFIVHYIPQILQNIINANQLENVNMSLYFNIFKYLITGIPITKITQAYGEISDVHKFMLGKIYTNLDIKLTTNVKRASYNQHQTSCKIKKILE</sequence>
<comment type="caution">
    <text evidence="1">The sequence shown here is derived from an EMBL/GenBank/DDBJ whole genome shotgun (WGS) entry which is preliminary data.</text>
</comment>
<name>A0A177B307_9BILA</name>
<organism evidence="1 2">
    <name type="scientific">Intoshia linei</name>
    <dbReference type="NCBI Taxonomy" id="1819745"/>
    <lineage>
        <taxon>Eukaryota</taxon>
        <taxon>Metazoa</taxon>
        <taxon>Spiralia</taxon>
        <taxon>Lophotrochozoa</taxon>
        <taxon>Mesozoa</taxon>
        <taxon>Orthonectida</taxon>
        <taxon>Rhopaluridae</taxon>
        <taxon>Intoshia</taxon>
    </lineage>
</organism>
<accession>A0A177B307</accession>
<gene>
    <name evidence="1" type="ORF">A3Q56_04283</name>
</gene>
<dbReference type="EMBL" id="LWCA01000535">
    <property type="protein sequence ID" value="OAF67983.1"/>
    <property type="molecule type" value="Genomic_DNA"/>
</dbReference>